<dbReference type="Gene3D" id="1.10.150.80">
    <property type="entry name" value="HRDC domain"/>
    <property type="match status" value="2"/>
</dbReference>
<dbReference type="GO" id="GO:0003676">
    <property type="term" value="F:nucleic acid binding"/>
    <property type="evidence" value="ECO:0007669"/>
    <property type="project" value="InterPro"/>
</dbReference>
<keyword evidence="3" id="KW-0378">Hydrolase</keyword>
<reference evidence="3 4" key="1">
    <citation type="submission" date="2016-01" db="EMBL/GenBank/DDBJ databases">
        <authorList>
            <person name="Oliw E.H."/>
        </authorList>
    </citation>
    <scope>NUCLEOTIDE SEQUENCE [LARGE SCALE GENOMIC DNA]</scope>
    <source>
        <strain evidence="3 4">PSS_7772B</strain>
    </source>
</reference>
<dbReference type="EMBL" id="LRQB01000022">
    <property type="protein sequence ID" value="KXA22171.1"/>
    <property type="molecule type" value="Genomic_DNA"/>
</dbReference>
<dbReference type="InterPro" id="IPR036397">
    <property type="entry name" value="RNaseH_sf"/>
</dbReference>
<dbReference type="RefSeq" id="WP_064346956.1">
    <property type="nucleotide sequence ID" value="NZ_KQ956845.1"/>
</dbReference>
<dbReference type="Pfam" id="PF18305">
    <property type="entry name" value="DNA_pol_A_exoN"/>
    <property type="match status" value="1"/>
</dbReference>
<evidence type="ECO:0000259" key="2">
    <source>
        <dbReference type="PROSITE" id="PS50967"/>
    </source>
</evidence>
<feature type="region of interest" description="Disordered" evidence="1">
    <location>
        <begin position="332"/>
        <end position="359"/>
    </location>
</feature>
<feature type="domain" description="HRDC" evidence="2">
    <location>
        <begin position="228"/>
        <end position="308"/>
    </location>
</feature>
<dbReference type="SUPFAM" id="SSF53098">
    <property type="entry name" value="Ribonuclease H-like"/>
    <property type="match status" value="1"/>
</dbReference>
<keyword evidence="3" id="KW-0540">Nuclease</keyword>
<dbReference type="PROSITE" id="PS50967">
    <property type="entry name" value="HRDC"/>
    <property type="match status" value="1"/>
</dbReference>
<dbReference type="InterPro" id="IPR051086">
    <property type="entry name" value="RNase_D-like"/>
</dbReference>
<dbReference type="SUPFAM" id="SSF47819">
    <property type="entry name" value="HRDC-like"/>
    <property type="match status" value="1"/>
</dbReference>
<dbReference type="GO" id="GO:0006139">
    <property type="term" value="P:nucleobase-containing compound metabolic process"/>
    <property type="evidence" value="ECO:0007669"/>
    <property type="project" value="InterPro"/>
</dbReference>
<dbReference type="PANTHER" id="PTHR47649:SF1">
    <property type="entry name" value="RIBONUCLEASE D"/>
    <property type="match status" value="1"/>
</dbReference>
<dbReference type="Pfam" id="PF01612">
    <property type="entry name" value="DNA_pol_A_exo1"/>
    <property type="match status" value="1"/>
</dbReference>
<name>A0A133P0V6_GARVA</name>
<dbReference type="GO" id="GO:0008408">
    <property type="term" value="F:3'-5' exonuclease activity"/>
    <property type="evidence" value="ECO:0007669"/>
    <property type="project" value="InterPro"/>
</dbReference>
<organism evidence="3 4">
    <name type="scientific">Gardnerella vaginalis</name>
    <dbReference type="NCBI Taxonomy" id="2702"/>
    <lineage>
        <taxon>Bacteria</taxon>
        <taxon>Bacillati</taxon>
        <taxon>Actinomycetota</taxon>
        <taxon>Actinomycetes</taxon>
        <taxon>Bifidobacteriales</taxon>
        <taxon>Bifidobacteriaceae</taxon>
        <taxon>Gardnerella</taxon>
    </lineage>
</organism>
<dbReference type="GO" id="GO:0000166">
    <property type="term" value="F:nucleotide binding"/>
    <property type="evidence" value="ECO:0007669"/>
    <property type="project" value="InterPro"/>
</dbReference>
<dbReference type="InterPro" id="IPR041605">
    <property type="entry name" value="Exo_C"/>
</dbReference>
<dbReference type="Proteomes" id="UP000070687">
    <property type="component" value="Unassembled WGS sequence"/>
</dbReference>
<dbReference type="InterPro" id="IPR044876">
    <property type="entry name" value="HRDC_dom_sf"/>
</dbReference>
<dbReference type="OrthoDB" id="144122at2"/>
<accession>A0A133P0V6</accession>
<evidence type="ECO:0000313" key="3">
    <source>
        <dbReference type="EMBL" id="KXA22171.1"/>
    </source>
</evidence>
<dbReference type="SMART" id="SM00474">
    <property type="entry name" value="35EXOc"/>
    <property type="match status" value="1"/>
</dbReference>
<dbReference type="InterPro" id="IPR002121">
    <property type="entry name" value="HRDC_dom"/>
</dbReference>
<dbReference type="InterPro" id="IPR002562">
    <property type="entry name" value="3'-5'_exonuclease_dom"/>
</dbReference>
<evidence type="ECO:0000256" key="1">
    <source>
        <dbReference type="SAM" id="MobiDB-lite"/>
    </source>
</evidence>
<dbReference type="AlphaFoldDB" id="A0A133P0V6"/>
<dbReference type="PATRIC" id="fig|2702.100.peg.400"/>
<dbReference type="InterPro" id="IPR012337">
    <property type="entry name" value="RNaseH-like_sf"/>
</dbReference>
<dbReference type="Gene3D" id="3.30.420.10">
    <property type="entry name" value="Ribonuclease H-like superfamily/Ribonuclease H"/>
    <property type="match status" value="1"/>
</dbReference>
<keyword evidence="3" id="KW-0269">Exonuclease</keyword>
<comment type="caution">
    <text evidence="3">The sequence shown here is derived from an EMBL/GenBank/DDBJ whole genome shotgun (WGS) entry which is preliminary data.</text>
</comment>
<dbReference type="PANTHER" id="PTHR47649">
    <property type="entry name" value="RIBONUCLEASE D"/>
    <property type="match status" value="1"/>
</dbReference>
<proteinExistence type="predicted"/>
<gene>
    <name evidence="3" type="ORF">HMPREF3208_00420</name>
</gene>
<dbReference type="InterPro" id="IPR010997">
    <property type="entry name" value="HRDC-like_sf"/>
</dbReference>
<evidence type="ECO:0000313" key="4">
    <source>
        <dbReference type="Proteomes" id="UP000070687"/>
    </source>
</evidence>
<protein>
    <submittedName>
        <fullName evidence="3">3'-5' exonuclease</fullName>
    </submittedName>
</protein>
<sequence>MNEEPKLLKEPREGVPEVIDTLEAYKDYCSLLAAGTGSLAADAERASGFRYSHEDWLIQFKRKGAGIGLLDPVALGKLGVDWHEFNAAVGDAPWIIHDSMQDLPGFFDIGLRPRALFDTEIAAKLLGRKRFGLSSVTEYYLGLTLAKEHSAADWSYRPLPRDWRNYAALDVELLIELEEAMRAELKKQGKLSWAEEEFAHLLKQGAQKKAPHPRPWLKISHISVLMHDRVGLIIAKSLWEERDALARQYDIAPTLLLSDAAIIEAGKRKPCNARAFRSIRSLNERVRIHTGSEQDKMFERYAPIQRKIKPSLWKNVIEQAILRAKSGETAMDDVPPILPNGTMQFDSRESHKSSSLRATNNTEDAQDFADSQDSLGAQGAQGAQYLQDSQTAPRSMHYWKEHHPARYDLLQRVRSLLMCIAEDTHTPVEVIIKPQIIRNLCWSENIHEVDVSTFLLAQGARAWQVALIAESVTRVIM</sequence>
<dbReference type="Pfam" id="PF00570">
    <property type="entry name" value="HRDC"/>
    <property type="match status" value="1"/>
</dbReference>